<organism evidence="1">
    <name type="scientific">Schistosoma haematobium</name>
    <name type="common">Blood fluke</name>
    <dbReference type="NCBI Taxonomy" id="6185"/>
    <lineage>
        <taxon>Eukaryota</taxon>
        <taxon>Metazoa</taxon>
        <taxon>Spiralia</taxon>
        <taxon>Lophotrochozoa</taxon>
        <taxon>Platyhelminthes</taxon>
        <taxon>Trematoda</taxon>
        <taxon>Digenea</taxon>
        <taxon>Strigeidida</taxon>
        <taxon>Schistosomatoidea</taxon>
        <taxon>Schistosomatidae</taxon>
        <taxon>Schistosoma</taxon>
    </lineage>
</organism>
<reference evidence="1" key="1">
    <citation type="journal article" date="2012" name="Nat. Genet.">
        <title>Whole-genome sequence of Schistosoma haematobium.</title>
        <authorList>
            <person name="Young N.D."/>
            <person name="Jex A.R."/>
            <person name="Li B."/>
            <person name="Liu S."/>
            <person name="Yang L."/>
            <person name="Xiong Z."/>
            <person name="Li Y."/>
            <person name="Cantacessi C."/>
            <person name="Hall R.S."/>
            <person name="Xu X."/>
            <person name="Chen F."/>
            <person name="Wu X."/>
            <person name="Zerlotini A."/>
            <person name="Oliveira G."/>
            <person name="Hofmann A."/>
            <person name="Zhang G."/>
            <person name="Fang X."/>
            <person name="Kang Y."/>
            <person name="Campbell B.E."/>
            <person name="Loukas A."/>
            <person name="Ranganathan S."/>
            <person name="Rollinson D."/>
            <person name="Rinaldi G."/>
            <person name="Brindley P.J."/>
            <person name="Yang H."/>
            <person name="Wang J."/>
            <person name="Wang J."/>
            <person name="Gasser R.B."/>
        </authorList>
    </citation>
    <scope>NUCLEOTIDE SEQUENCE [LARGE SCALE GENOMIC DNA]</scope>
</reference>
<evidence type="ECO:0000313" key="1">
    <source>
        <dbReference type="EMBL" id="KGB39997.1"/>
    </source>
</evidence>
<dbReference type="EMBL" id="KL251340">
    <property type="protein sequence ID" value="KGB39997.1"/>
    <property type="molecule type" value="Genomic_DNA"/>
</dbReference>
<protein>
    <submittedName>
        <fullName evidence="1">Uncharacterized protein</fullName>
    </submittedName>
</protein>
<sequence length="31" mass="3717">MKDVMHLVIHVDLLDCSPWLHSYHGIYYDSE</sequence>
<gene>
    <name evidence="1" type="ORF">MS3_08452</name>
</gene>
<proteinExistence type="predicted"/>
<accession>A0A094ZZU3</accession>
<feature type="non-terminal residue" evidence="1">
    <location>
        <position position="31"/>
    </location>
</feature>
<name>A0A094ZZU3_SCHHA</name>
<dbReference type="AlphaFoldDB" id="A0A094ZZU3"/>